<protein>
    <submittedName>
        <fullName evidence="2">Metallophosphoesterase</fullName>
    </submittedName>
</protein>
<evidence type="ECO:0000313" key="3">
    <source>
        <dbReference type="Proteomes" id="UP000260644"/>
    </source>
</evidence>
<evidence type="ECO:0000313" key="2">
    <source>
        <dbReference type="EMBL" id="RFS23543.1"/>
    </source>
</evidence>
<dbReference type="OrthoDB" id="7550081at2"/>
<keyword evidence="3" id="KW-1185">Reference proteome</keyword>
<dbReference type="Proteomes" id="UP000260644">
    <property type="component" value="Unassembled WGS sequence"/>
</dbReference>
<reference evidence="2 3" key="1">
    <citation type="submission" date="2018-07" db="EMBL/GenBank/DDBJ databases">
        <title>Chitinophaga K2CV101002-2 sp. nov., isolated from a monsoon evergreen broad-leaved forest soil.</title>
        <authorList>
            <person name="Lv Y."/>
        </authorList>
    </citation>
    <scope>NUCLEOTIDE SEQUENCE [LARGE SCALE GENOMIC DNA]</scope>
    <source>
        <strain evidence="2 3">GDMCC 1.1288</strain>
    </source>
</reference>
<comment type="caution">
    <text evidence="2">The sequence shown here is derived from an EMBL/GenBank/DDBJ whole genome shotgun (WGS) entry which is preliminary data.</text>
</comment>
<dbReference type="GO" id="GO:0016787">
    <property type="term" value="F:hydrolase activity"/>
    <property type="evidence" value="ECO:0007669"/>
    <property type="project" value="InterPro"/>
</dbReference>
<dbReference type="Gene3D" id="3.60.21.10">
    <property type="match status" value="1"/>
</dbReference>
<proteinExistence type="predicted"/>
<dbReference type="EMBL" id="QPMM01000004">
    <property type="protein sequence ID" value="RFS23543.1"/>
    <property type="molecule type" value="Genomic_DNA"/>
</dbReference>
<accession>A0A3E1YBT8</accession>
<dbReference type="InterPro" id="IPR004843">
    <property type="entry name" value="Calcineurin-like_PHP"/>
</dbReference>
<organism evidence="2 3">
    <name type="scientific">Chitinophaga silvatica</name>
    <dbReference type="NCBI Taxonomy" id="2282649"/>
    <lineage>
        <taxon>Bacteria</taxon>
        <taxon>Pseudomonadati</taxon>
        <taxon>Bacteroidota</taxon>
        <taxon>Chitinophagia</taxon>
        <taxon>Chitinophagales</taxon>
        <taxon>Chitinophagaceae</taxon>
        <taxon>Chitinophaga</taxon>
    </lineage>
</organism>
<name>A0A3E1YBT8_9BACT</name>
<dbReference type="InterPro" id="IPR029052">
    <property type="entry name" value="Metallo-depent_PP-like"/>
</dbReference>
<feature type="domain" description="Calcineurin-like phosphoesterase" evidence="1">
    <location>
        <begin position="89"/>
        <end position="302"/>
    </location>
</feature>
<dbReference type="PANTHER" id="PTHR46546:SF4">
    <property type="entry name" value="SHEWANELLA-LIKE PROTEIN PHOSPHATASE 1"/>
    <property type="match status" value="1"/>
</dbReference>
<dbReference type="PANTHER" id="PTHR46546">
    <property type="entry name" value="SHEWANELLA-LIKE PROTEIN PHOSPHATASE 1"/>
    <property type="match status" value="1"/>
</dbReference>
<dbReference type="AlphaFoldDB" id="A0A3E1YBT8"/>
<sequence>MRISRLVLAFVMLPCLGTAQKRLVDGPYVFYEGDSAVVKTIYQQEDLASAVTQKYPVKSRFSLNSEGSEIHLKPQITIPANITPAPEKLYVLSDIEGEFDAGYKLLLAGGVIDPSGNWTFGKGHLVIAGDLFDRGTQVLPWLWLLYTLEDKAVAAGGQVHVILGNHDIMQLAGDFRYTDARYFKYAWLMGRELKQLFGEDSELGRWLRSKNVVEKIGDLLVMHAGMSPALNSKQLSLTQINDITRPLLGVPRKQMPDSLQVFFNGNSPFWYRGYFYEPVASMATIDSTLKQYGCKHIIVGHTITDTVIVKRFDGKVIGVDVDQHEGQHKGLYVEAGKYYQVGLDGKKTLILEDI</sequence>
<evidence type="ECO:0000259" key="1">
    <source>
        <dbReference type="Pfam" id="PF00149"/>
    </source>
</evidence>
<dbReference type="SUPFAM" id="SSF56300">
    <property type="entry name" value="Metallo-dependent phosphatases"/>
    <property type="match status" value="1"/>
</dbReference>
<dbReference type="Pfam" id="PF00149">
    <property type="entry name" value="Metallophos"/>
    <property type="match status" value="1"/>
</dbReference>
<gene>
    <name evidence="2" type="ORF">DVR12_11060</name>
</gene>
<dbReference type="RefSeq" id="WP_116975734.1">
    <property type="nucleotide sequence ID" value="NZ_QPMM01000004.1"/>
</dbReference>